<reference evidence="2" key="2">
    <citation type="submission" date="2021-09" db="EMBL/GenBank/DDBJ databases">
        <authorList>
            <person name="Jia N."/>
            <person name="Wang J."/>
            <person name="Shi W."/>
            <person name="Du L."/>
            <person name="Sun Y."/>
            <person name="Zhan W."/>
            <person name="Jiang J."/>
            <person name="Wang Q."/>
            <person name="Zhang B."/>
            <person name="Ji P."/>
            <person name="Sakyi L.B."/>
            <person name="Cui X."/>
            <person name="Yuan T."/>
            <person name="Jiang B."/>
            <person name="Yang W."/>
            <person name="Lam T.T.-Y."/>
            <person name="Chang Q."/>
            <person name="Ding S."/>
            <person name="Wang X."/>
            <person name="Zhu J."/>
            <person name="Ruan X."/>
            <person name="Zhao L."/>
            <person name="Wei J."/>
            <person name="Que T."/>
            <person name="Du C."/>
            <person name="Cheng J."/>
            <person name="Dai P."/>
            <person name="Han X."/>
            <person name="Huang E."/>
            <person name="Gao Y."/>
            <person name="Liu J."/>
            <person name="Shao H."/>
            <person name="Ye R."/>
            <person name="Li L."/>
            <person name="Wei W."/>
            <person name="Wang X."/>
            <person name="Wang C."/>
            <person name="Huo Q."/>
            <person name="Li W."/>
            <person name="Guo W."/>
            <person name="Chen H."/>
            <person name="Chen S."/>
            <person name="Zhou L."/>
            <person name="Zhou L."/>
            <person name="Ni X."/>
            <person name="Tian J."/>
            <person name="Zhou Y."/>
            <person name="Sheng Y."/>
            <person name="Liu T."/>
            <person name="Pan Y."/>
            <person name="Xia L."/>
            <person name="Li J."/>
            <person name="Zhao F."/>
            <person name="Cao W."/>
        </authorList>
    </citation>
    <scope>NUCLEOTIDE SEQUENCE</scope>
    <source>
        <strain evidence="2">Rsan-2018</strain>
        <tissue evidence="2">Larvae</tissue>
    </source>
</reference>
<evidence type="ECO:0000313" key="2">
    <source>
        <dbReference type="EMBL" id="KAH7940230.1"/>
    </source>
</evidence>
<organism evidence="2 3">
    <name type="scientific">Rhipicephalus sanguineus</name>
    <name type="common">Brown dog tick</name>
    <name type="synonym">Ixodes sanguineus</name>
    <dbReference type="NCBI Taxonomy" id="34632"/>
    <lineage>
        <taxon>Eukaryota</taxon>
        <taxon>Metazoa</taxon>
        <taxon>Ecdysozoa</taxon>
        <taxon>Arthropoda</taxon>
        <taxon>Chelicerata</taxon>
        <taxon>Arachnida</taxon>
        <taxon>Acari</taxon>
        <taxon>Parasitiformes</taxon>
        <taxon>Ixodida</taxon>
        <taxon>Ixodoidea</taxon>
        <taxon>Ixodidae</taxon>
        <taxon>Rhipicephalinae</taxon>
        <taxon>Rhipicephalus</taxon>
        <taxon>Rhipicephalus</taxon>
    </lineage>
</organism>
<feature type="region of interest" description="Disordered" evidence="1">
    <location>
        <begin position="24"/>
        <end position="77"/>
    </location>
</feature>
<proteinExistence type="predicted"/>
<feature type="compositionally biased region" description="Low complexity" evidence="1">
    <location>
        <begin position="51"/>
        <end position="74"/>
    </location>
</feature>
<keyword evidence="3" id="KW-1185">Reference proteome</keyword>
<evidence type="ECO:0000313" key="3">
    <source>
        <dbReference type="Proteomes" id="UP000821837"/>
    </source>
</evidence>
<name>A0A9D4PFY7_RHISA</name>
<evidence type="ECO:0000256" key="1">
    <source>
        <dbReference type="SAM" id="MobiDB-lite"/>
    </source>
</evidence>
<gene>
    <name evidence="2" type="ORF">HPB52_022550</name>
</gene>
<dbReference type="EMBL" id="JABSTV010001254">
    <property type="protein sequence ID" value="KAH7940230.1"/>
    <property type="molecule type" value="Genomic_DNA"/>
</dbReference>
<reference evidence="2" key="1">
    <citation type="journal article" date="2020" name="Cell">
        <title>Large-Scale Comparative Analyses of Tick Genomes Elucidate Their Genetic Diversity and Vector Capacities.</title>
        <authorList>
            <consortium name="Tick Genome and Microbiome Consortium (TIGMIC)"/>
            <person name="Jia N."/>
            <person name="Wang J."/>
            <person name="Shi W."/>
            <person name="Du L."/>
            <person name="Sun Y."/>
            <person name="Zhan W."/>
            <person name="Jiang J.F."/>
            <person name="Wang Q."/>
            <person name="Zhang B."/>
            <person name="Ji P."/>
            <person name="Bell-Sakyi L."/>
            <person name="Cui X.M."/>
            <person name="Yuan T.T."/>
            <person name="Jiang B.G."/>
            <person name="Yang W.F."/>
            <person name="Lam T.T."/>
            <person name="Chang Q.C."/>
            <person name="Ding S.J."/>
            <person name="Wang X.J."/>
            <person name="Zhu J.G."/>
            <person name="Ruan X.D."/>
            <person name="Zhao L."/>
            <person name="Wei J.T."/>
            <person name="Ye R.Z."/>
            <person name="Que T.C."/>
            <person name="Du C.H."/>
            <person name="Zhou Y.H."/>
            <person name="Cheng J.X."/>
            <person name="Dai P.F."/>
            <person name="Guo W.B."/>
            <person name="Han X.H."/>
            <person name="Huang E.J."/>
            <person name="Li L.F."/>
            <person name="Wei W."/>
            <person name="Gao Y.C."/>
            <person name="Liu J.Z."/>
            <person name="Shao H.Z."/>
            <person name="Wang X."/>
            <person name="Wang C.C."/>
            <person name="Yang T.C."/>
            <person name="Huo Q.B."/>
            <person name="Li W."/>
            <person name="Chen H.Y."/>
            <person name="Chen S.E."/>
            <person name="Zhou L.G."/>
            <person name="Ni X.B."/>
            <person name="Tian J.H."/>
            <person name="Sheng Y."/>
            <person name="Liu T."/>
            <person name="Pan Y.S."/>
            <person name="Xia L.Y."/>
            <person name="Li J."/>
            <person name="Zhao F."/>
            <person name="Cao W.C."/>
        </authorList>
    </citation>
    <scope>NUCLEOTIDE SEQUENCE</scope>
    <source>
        <strain evidence="2">Rsan-2018</strain>
    </source>
</reference>
<sequence length="132" mass="14311">MPDSHDCDFEPALEFDDTELVQTSLAGEPNRNLTVHLDLRDTTSANGRYTSSGSKGGSSSSPEYLDSSPSLSESLLDDNNYEAVLGLDLEPPPDLLPPQDGRPQLEDFADIECHGIVDIAGRHNCLIKRALV</sequence>
<protein>
    <submittedName>
        <fullName evidence="2">Uncharacterized protein</fullName>
    </submittedName>
</protein>
<dbReference type="AlphaFoldDB" id="A0A9D4PFY7"/>
<accession>A0A9D4PFY7</accession>
<dbReference type="VEuPathDB" id="VectorBase:RSAN_043719"/>
<comment type="caution">
    <text evidence="2">The sequence shown here is derived from an EMBL/GenBank/DDBJ whole genome shotgun (WGS) entry which is preliminary data.</text>
</comment>
<dbReference type="Proteomes" id="UP000821837">
    <property type="component" value="Chromosome 8"/>
</dbReference>